<dbReference type="OrthoDB" id="9795599at2"/>
<dbReference type="InterPro" id="IPR015867">
    <property type="entry name" value="N-reg_PII/ATP_PRibTrfase_C"/>
</dbReference>
<accession>A0A0E9M1D2</accession>
<dbReference type="SUPFAM" id="SSF54913">
    <property type="entry name" value="GlnB-like"/>
    <property type="match status" value="1"/>
</dbReference>
<keyword evidence="3" id="KW-1185">Reference proteome</keyword>
<dbReference type="AlphaFoldDB" id="A0A0E9M1D2"/>
<reference evidence="2 3" key="1">
    <citation type="journal article" date="2015" name="Microbes Environ.">
        <title>Distribution and evolution of nitrogen fixation genes in the phylum bacteroidetes.</title>
        <authorList>
            <person name="Inoue J."/>
            <person name="Oshima K."/>
            <person name="Suda W."/>
            <person name="Sakamoto M."/>
            <person name="Iino T."/>
            <person name="Noda S."/>
            <person name="Hongoh Y."/>
            <person name="Hattori M."/>
            <person name="Ohkuma M."/>
        </authorList>
    </citation>
    <scope>NUCLEOTIDE SEQUENCE [LARGE SCALE GENOMIC DNA]</scope>
    <source>
        <strain evidence="2">JCM 15548</strain>
    </source>
</reference>
<dbReference type="Gene3D" id="3.30.70.120">
    <property type="match status" value="1"/>
</dbReference>
<evidence type="ECO:0000313" key="2">
    <source>
        <dbReference type="EMBL" id="GAO30950.1"/>
    </source>
</evidence>
<comment type="similarity">
    <text evidence="1">Belongs to the UPF0166 family.</text>
</comment>
<dbReference type="PANTHER" id="PTHR35983">
    <property type="entry name" value="UPF0166 PROTEIN TM_0021"/>
    <property type="match status" value="1"/>
</dbReference>
<dbReference type="PANTHER" id="PTHR35983:SF1">
    <property type="entry name" value="UPF0166 PROTEIN TM_0021"/>
    <property type="match status" value="1"/>
</dbReference>
<dbReference type="RefSeq" id="WP_062126521.1">
    <property type="nucleotide sequence ID" value="NZ_BAZW01000034.1"/>
</dbReference>
<dbReference type="InterPro" id="IPR011322">
    <property type="entry name" value="N-reg_PII-like_a/b"/>
</dbReference>
<proteinExistence type="inferred from homology"/>
<dbReference type="InterPro" id="IPR003793">
    <property type="entry name" value="UPF0166"/>
</dbReference>
<dbReference type="Proteomes" id="UP000032900">
    <property type="component" value="Unassembled WGS sequence"/>
</dbReference>
<name>A0A0E9M1D2_9BACT</name>
<dbReference type="STRING" id="1236989.JCM15548_13273"/>
<gene>
    <name evidence="2" type="ORF">JCM15548_13273</name>
</gene>
<organism evidence="2 3">
    <name type="scientific">Geofilum rubicundum JCM 15548</name>
    <dbReference type="NCBI Taxonomy" id="1236989"/>
    <lineage>
        <taxon>Bacteria</taxon>
        <taxon>Pseudomonadati</taxon>
        <taxon>Bacteroidota</taxon>
        <taxon>Bacteroidia</taxon>
        <taxon>Marinilabiliales</taxon>
        <taxon>Marinilabiliaceae</taxon>
        <taxon>Geofilum</taxon>
    </lineage>
</organism>
<comment type="caution">
    <text evidence="2">The sequence shown here is derived from an EMBL/GenBank/DDBJ whole genome shotgun (WGS) entry which is preliminary data.</text>
</comment>
<protein>
    <submittedName>
        <fullName evidence="2">Uncharacterized protein</fullName>
    </submittedName>
</protein>
<evidence type="ECO:0000313" key="3">
    <source>
        <dbReference type="Proteomes" id="UP000032900"/>
    </source>
</evidence>
<dbReference type="Pfam" id="PF02641">
    <property type="entry name" value="DUF190"/>
    <property type="match status" value="1"/>
</dbReference>
<dbReference type="EMBL" id="BAZW01000034">
    <property type="protein sequence ID" value="GAO30950.1"/>
    <property type="molecule type" value="Genomic_DNA"/>
</dbReference>
<sequence length="115" mass="12636">MHLLGKAAKLKIIVGENDLVYQRPLHEAIVFAAKKYKISGATVTKGVLNYGAQSIHQSVKIFALSNDQPMVIELIDYRDRLTDFAGIISKLMKKAGAGGIITIEEVEVLYYDAGQ</sequence>
<evidence type="ECO:0000256" key="1">
    <source>
        <dbReference type="ARBA" id="ARBA00010554"/>
    </source>
</evidence>